<feature type="region of interest" description="Disordered" evidence="1">
    <location>
        <begin position="1"/>
        <end position="23"/>
    </location>
</feature>
<evidence type="ECO:0000256" key="1">
    <source>
        <dbReference type="SAM" id="MobiDB-lite"/>
    </source>
</evidence>
<keyword evidence="3" id="KW-1185">Reference proteome</keyword>
<organism evidence="2 3">
    <name type="scientific">Colletotrichum incanum</name>
    <name type="common">Soybean anthracnose fungus</name>
    <dbReference type="NCBI Taxonomy" id="1573173"/>
    <lineage>
        <taxon>Eukaryota</taxon>
        <taxon>Fungi</taxon>
        <taxon>Dikarya</taxon>
        <taxon>Ascomycota</taxon>
        <taxon>Pezizomycotina</taxon>
        <taxon>Sordariomycetes</taxon>
        <taxon>Hypocreomycetidae</taxon>
        <taxon>Glomerellales</taxon>
        <taxon>Glomerellaceae</taxon>
        <taxon>Colletotrichum</taxon>
        <taxon>Colletotrichum spaethianum species complex</taxon>
    </lineage>
</organism>
<evidence type="ECO:0000313" key="3">
    <source>
        <dbReference type="Proteomes" id="UP000076584"/>
    </source>
</evidence>
<proteinExistence type="predicted"/>
<name>A0A161WDM8_COLIC</name>
<reference evidence="2 3" key="1">
    <citation type="submission" date="2015-06" db="EMBL/GenBank/DDBJ databases">
        <title>Survival trade-offs in plant roots during colonization by closely related pathogenic and mutualistic fungi.</title>
        <authorList>
            <person name="Hacquard S."/>
            <person name="Kracher B."/>
            <person name="Hiruma K."/>
            <person name="Weinman A."/>
            <person name="Muench P."/>
            <person name="Garrido Oter R."/>
            <person name="Ver Loren van Themaat E."/>
            <person name="Dallerey J.-F."/>
            <person name="Damm U."/>
            <person name="Henrissat B."/>
            <person name="Lespinet O."/>
            <person name="Thon M."/>
            <person name="Kemen E."/>
            <person name="McHardy A.C."/>
            <person name="Schulze-Lefert P."/>
            <person name="O'Connell R.J."/>
        </authorList>
    </citation>
    <scope>NUCLEOTIDE SEQUENCE [LARGE SCALE GENOMIC DNA]</scope>
    <source>
        <strain evidence="2 3">MAFF 238704</strain>
    </source>
</reference>
<evidence type="ECO:0000313" key="2">
    <source>
        <dbReference type="EMBL" id="KZL82438.1"/>
    </source>
</evidence>
<sequence>MQRMLQGNAYPFSEMGHRQNATTASQTIIHAPRMGLNQNRRCIKGKRQKQVHVKTPEHPK</sequence>
<protein>
    <submittedName>
        <fullName evidence="2">Uncharacterized protein</fullName>
    </submittedName>
</protein>
<accession>A0A161WDM8</accession>
<dbReference type="Proteomes" id="UP000076584">
    <property type="component" value="Unassembled WGS sequence"/>
</dbReference>
<dbReference type="AlphaFoldDB" id="A0A161WDM8"/>
<dbReference type="EMBL" id="LFIW01001383">
    <property type="protein sequence ID" value="KZL82438.1"/>
    <property type="molecule type" value="Genomic_DNA"/>
</dbReference>
<gene>
    <name evidence="2" type="ORF">CI238_03173</name>
</gene>
<comment type="caution">
    <text evidence="2">The sequence shown here is derived from an EMBL/GenBank/DDBJ whole genome shotgun (WGS) entry which is preliminary data.</text>
</comment>